<accession>A0A4S3K6E5</accession>
<organism evidence="2 3">
    <name type="scientific">Rhodanobacter lindaniclasticus</name>
    <dbReference type="NCBI Taxonomy" id="75310"/>
    <lineage>
        <taxon>Bacteria</taxon>
        <taxon>Pseudomonadati</taxon>
        <taxon>Pseudomonadota</taxon>
        <taxon>Gammaproteobacteria</taxon>
        <taxon>Lysobacterales</taxon>
        <taxon>Rhodanobacteraceae</taxon>
        <taxon>Rhodanobacter</taxon>
    </lineage>
</organism>
<proteinExistence type="predicted"/>
<comment type="caution">
    <text evidence="2">The sequence shown here is derived from an EMBL/GenBank/DDBJ whole genome shotgun (WGS) entry which is preliminary data.</text>
</comment>
<feature type="region of interest" description="Disordered" evidence="1">
    <location>
        <begin position="109"/>
        <end position="128"/>
    </location>
</feature>
<feature type="compositionally biased region" description="Basic residues" evidence="1">
    <location>
        <begin position="118"/>
        <end position="128"/>
    </location>
</feature>
<name>A0A4S3K6E5_9GAMM</name>
<evidence type="ECO:0000313" key="2">
    <source>
        <dbReference type="EMBL" id="THD03730.1"/>
    </source>
</evidence>
<dbReference type="Proteomes" id="UP000306317">
    <property type="component" value="Unassembled WGS sequence"/>
</dbReference>
<evidence type="ECO:0000256" key="1">
    <source>
        <dbReference type="SAM" id="MobiDB-lite"/>
    </source>
</evidence>
<evidence type="ECO:0000313" key="3">
    <source>
        <dbReference type="Proteomes" id="UP000306317"/>
    </source>
</evidence>
<gene>
    <name evidence="2" type="ORF">B1991_18295</name>
</gene>
<keyword evidence="3" id="KW-1185">Reference proteome</keyword>
<reference evidence="2 3" key="1">
    <citation type="submission" date="2017-02" db="EMBL/GenBank/DDBJ databases">
        <title>Whole genome sequencing of Rhodanobacter lindaniclasticus DSM 17932.</title>
        <authorList>
            <person name="Kumar S."/>
            <person name="Patil P."/>
            <person name="Patil P.B."/>
        </authorList>
    </citation>
    <scope>NUCLEOTIDE SEQUENCE [LARGE SCALE GENOMIC DNA]</scope>
    <source>
        <strain evidence="2 3">DSM 17932</strain>
    </source>
</reference>
<dbReference type="AlphaFoldDB" id="A0A4S3K6E5"/>
<dbReference type="EMBL" id="MWIO01000090">
    <property type="protein sequence ID" value="THD03730.1"/>
    <property type="molecule type" value="Genomic_DNA"/>
</dbReference>
<protein>
    <submittedName>
        <fullName evidence="2">Uncharacterized protein</fullName>
    </submittedName>
</protein>
<sequence length="128" mass="14242">MLLLDMLSEQQDRKGRSPITGDQWVQLMLASKGGKAMVTPVSLMTPADRAFMEAVNAQPNDQSFNPLPFHRPDMVDELYQEVTALEQSGMSKAEIAAVAKARLQVMWHGQKKSEAKIAPHKKPRAKRG</sequence>